<sequence length="216" mass="25147">MKILPREYAKAQGQPFRVEDYKGAKLEMYYLDDRSDYGKFAQRGRFSVWTSNGVDYRLFVDKGYYNAVEDLYKNEVNTIWLDFTNSIYGEHKKMSKFFMLIQLGLFVVAFAALMFLPMAFPAAGDIIFLVVMVLMFVGIMTSSQIQQKKLKALVAKENEKASTLIKQELGEEHFKEILAKQEKYYESYFKPSVDEEVTEEIETENNEEENTGENNE</sequence>
<keyword evidence="2" id="KW-1133">Transmembrane helix</keyword>
<feature type="compositionally biased region" description="Acidic residues" evidence="1">
    <location>
        <begin position="194"/>
        <end position="216"/>
    </location>
</feature>
<name>A0A449BKK7_9MOLU</name>
<dbReference type="RefSeq" id="WP_035369942.1">
    <property type="nucleotide sequence ID" value="NZ_LR215050.1"/>
</dbReference>
<feature type="transmembrane region" description="Helical" evidence="2">
    <location>
        <begin position="97"/>
        <end position="116"/>
    </location>
</feature>
<feature type="region of interest" description="Disordered" evidence="1">
    <location>
        <begin position="193"/>
        <end position="216"/>
    </location>
</feature>
<dbReference type="AlphaFoldDB" id="A0A449BKK7"/>
<evidence type="ECO:0000313" key="3">
    <source>
        <dbReference type="EMBL" id="VEU82989.1"/>
    </source>
</evidence>
<dbReference type="KEGG" id="ahk:NCTC10172_01035"/>
<keyword evidence="4" id="KW-1185">Reference proteome</keyword>
<dbReference type="STRING" id="1408416.GCA_000702765_01235"/>
<keyword evidence="2" id="KW-0812">Transmembrane</keyword>
<protein>
    <submittedName>
        <fullName evidence="3">Uncharacterized protein</fullName>
    </submittedName>
</protein>
<dbReference type="EMBL" id="LR215050">
    <property type="protein sequence ID" value="VEU82989.1"/>
    <property type="molecule type" value="Genomic_DNA"/>
</dbReference>
<gene>
    <name evidence="3" type="ORF">NCTC10172_01035</name>
</gene>
<evidence type="ECO:0000256" key="2">
    <source>
        <dbReference type="SAM" id="Phobius"/>
    </source>
</evidence>
<evidence type="ECO:0000313" key="4">
    <source>
        <dbReference type="Proteomes" id="UP000290909"/>
    </source>
</evidence>
<evidence type="ECO:0000256" key="1">
    <source>
        <dbReference type="SAM" id="MobiDB-lite"/>
    </source>
</evidence>
<reference evidence="3 4" key="1">
    <citation type="submission" date="2019-01" db="EMBL/GenBank/DDBJ databases">
        <authorList>
            <consortium name="Pathogen Informatics"/>
        </authorList>
    </citation>
    <scope>NUCLEOTIDE SEQUENCE [LARGE SCALE GENOMIC DNA]</scope>
    <source>
        <strain evidence="3 4">NCTC10172</strain>
    </source>
</reference>
<keyword evidence="2" id="KW-0472">Membrane</keyword>
<dbReference type="Proteomes" id="UP000290909">
    <property type="component" value="Chromosome"/>
</dbReference>
<feature type="transmembrane region" description="Helical" evidence="2">
    <location>
        <begin position="122"/>
        <end position="141"/>
    </location>
</feature>
<proteinExistence type="predicted"/>
<accession>A0A449BKK7</accession>
<organism evidence="3 4">
    <name type="scientific">Acholeplasma hippikon</name>
    <dbReference type="NCBI Taxonomy" id="264636"/>
    <lineage>
        <taxon>Bacteria</taxon>
        <taxon>Bacillati</taxon>
        <taxon>Mycoplasmatota</taxon>
        <taxon>Mollicutes</taxon>
        <taxon>Acholeplasmatales</taxon>
        <taxon>Acholeplasmataceae</taxon>
        <taxon>Acholeplasma</taxon>
    </lineage>
</organism>